<organism evidence="1 2">
    <name type="scientific">Limosa lapponica baueri</name>
    <dbReference type="NCBI Taxonomy" id="1758121"/>
    <lineage>
        <taxon>Eukaryota</taxon>
        <taxon>Metazoa</taxon>
        <taxon>Chordata</taxon>
        <taxon>Craniata</taxon>
        <taxon>Vertebrata</taxon>
        <taxon>Euteleostomi</taxon>
        <taxon>Archelosauria</taxon>
        <taxon>Archosauria</taxon>
        <taxon>Dinosauria</taxon>
        <taxon>Saurischia</taxon>
        <taxon>Theropoda</taxon>
        <taxon>Coelurosauria</taxon>
        <taxon>Aves</taxon>
        <taxon>Neognathae</taxon>
        <taxon>Neoaves</taxon>
        <taxon>Charadriiformes</taxon>
        <taxon>Scolopacidae</taxon>
        <taxon>Limosa</taxon>
    </lineage>
</organism>
<gene>
    <name evidence="1" type="ORF">llap_6262</name>
</gene>
<proteinExistence type="predicted"/>
<name>A0A2I0UBI5_LIMLA</name>
<dbReference type="EMBL" id="KZ505904">
    <property type="protein sequence ID" value="PKU43429.1"/>
    <property type="molecule type" value="Genomic_DNA"/>
</dbReference>
<dbReference type="OrthoDB" id="10634034at2759"/>
<dbReference type="Proteomes" id="UP000233556">
    <property type="component" value="Unassembled WGS sequence"/>
</dbReference>
<evidence type="ECO:0000313" key="2">
    <source>
        <dbReference type="Proteomes" id="UP000233556"/>
    </source>
</evidence>
<evidence type="ECO:0000313" key="1">
    <source>
        <dbReference type="EMBL" id="PKU43429.1"/>
    </source>
</evidence>
<reference evidence="2" key="1">
    <citation type="submission" date="2017-11" db="EMBL/GenBank/DDBJ databases">
        <authorList>
            <person name="Lima N.C."/>
            <person name="Parody-Merino A.M."/>
            <person name="Battley P.F."/>
            <person name="Fidler A.E."/>
            <person name="Prosdocimi F."/>
        </authorList>
    </citation>
    <scope>NUCLEOTIDE SEQUENCE [LARGE SCALE GENOMIC DNA]</scope>
</reference>
<dbReference type="AlphaFoldDB" id="A0A2I0UBI5"/>
<keyword evidence="2" id="KW-1185">Reference proteome</keyword>
<protein>
    <submittedName>
        <fullName evidence="1">Uncharacterized protein</fullName>
    </submittedName>
</protein>
<reference evidence="2" key="2">
    <citation type="submission" date="2017-12" db="EMBL/GenBank/DDBJ databases">
        <title>Genome sequence of the Bar-tailed Godwit (Limosa lapponica baueri).</title>
        <authorList>
            <person name="Lima N.C.B."/>
            <person name="Parody-Merino A.M."/>
            <person name="Battley P.F."/>
            <person name="Fidler A.E."/>
            <person name="Prosdocimi F."/>
        </authorList>
    </citation>
    <scope>NUCLEOTIDE SEQUENCE [LARGE SCALE GENOMIC DNA]</scope>
</reference>
<accession>A0A2I0UBI5</accession>
<sequence>MVNLLSTRTPRSLSAELISSGSDPNLYHCVELFLPQCSTLHLPLFNFIKFLSAQLSSLYRSRNMVAQPSGVSATPPSFVSSANLLRVHSVPSSQVIDEYVEQDWTQYGPLVITSSYRPQLDFSPLITTL</sequence>